<gene>
    <name evidence="1" type="ORF">ENK37_11890</name>
</gene>
<name>A0A7C4VI24_9DEIN</name>
<organism evidence="1">
    <name type="scientific">Oceanithermus profundus</name>
    <dbReference type="NCBI Taxonomy" id="187137"/>
    <lineage>
        <taxon>Bacteria</taxon>
        <taxon>Thermotogati</taxon>
        <taxon>Deinococcota</taxon>
        <taxon>Deinococci</taxon>
        <taxon>Thermales</taxon>
        <taxon>Thermaceae</taxon>
        <taxon>Oceanithermus</taxon>
    </lineage>
</organism>
<evidence type="ECO:0000313" key="1">
    <source>
        <dbReference type="EMBL" id="HGY10730.1"/>
    </source>
</evidence>
<proteinExistence type="predicted"/>
<dbReference type="EMBL" id="DRPZ01000298">
    <property type="protein sequence ID" value="HGY10730.1"/>
    <property type="molecule type" value="Genomic_DNA"/>
</dbReference>
<protein>
    <submittedName>
        <fullName evidence="1">Uncharacterized protein</fullName>
    </submittedName>
</protein>
<dbReference type="AlphaFoldDB" id="A0A7C4VI24"/>
<dbReference type="Proteomes" id="UP000885759">
    <property type="component" value="Unassembled WGS sequence"/>
</dbReference>
<reference evidence="1" key="1">
    <citation type="journal article" date="2020" name="mSystems">
        <title>Genome- and Community-Level Interaction Insights into Carbon Utilization and Element Cycling Functions of Hydrothermarchaeota in Hydrothermal Sediment.</title>
        <authorList>
            <person name="Zhou Z."/>
            <person name="Liu Y."/>
            <person name="Xu W."/>
            <person name="Pan J."/>
            <person name="Luo Z.H."/>
            <person name="Li M."/>
        </authorList>
    </citation>
    <scope>NUCLEOTIDE SEQUENCE [LARGE SCALE GENOMIC DNA]</scope>
    <source>
        <strain evidence="1">HyVt-570</strain>
    </source>
</reference>
<comment type="caution">
    <text evidence="1">The sequence shown here is derived from an EMBL/GenBank/DDBJ whole genome shotgun (WGS) entry which is preliminary data.</text>
</comment>
<accession>A0A7C4VI24</accession>
<sequence length="125" mass="14420">MKVFAYTIHKDPGPNGPNLELHQTLDHLGGSKRKTVEWMVETDLQTRPVKKELFQRLENGEAQLLALGHLHHLFTSLEELKWFYEEIMVKHGVDLVSWGAGLDTRNKRGLGSERTLEEFLMLQRG</sequence>